<organism evidence="1 2">
    <name type="scientific">candidate division MSBL1 archaeon SCGC-AAA261C02</name>
    <dbReference type="NCBI Taxonomy" id="1698272"/>
    <lineage>
        <taxon>Archaea</taxon>
        <taxon>Methanobacteriati</taxon>
        <taxon>Methanobacteriota</taxon>
        <taxon>candidate division MSBL1</taxon>
    </lineage>
</organism>
<name>A0A133UYD7_9EURY</name>
<proteinExistence type="predicted"/>
<accession>A0A133UYD7</accession>
<evidence type="ECO:0000313" key="2">
    <source>
        <dbReference type="Proteomes" id="UP000070520"/>
    </source>
</evidence>
<dbReference type="EMBL" id="LHXW01000059">
    <property type="protein sequence ID" value="KXA99222.1"/>
    <property type="molecule type" value="Genomic_DNA"/>
</dbReference>
<dbReference type="Proteomes" id="UP000070520">
    <property type="component" value="Unassembled WGS sequence"/>
</dbReference>
<sequence>MLRSIKKRLSGKIVTTEDHDELLIKNVFLDIPALISSPDFWGVRDLWLRGFDKCFLRSFRFGSEIDRRCNNWKLIVDQKLWFLTTSKK</sequence>
<gene>
    <name evidence="1" type="ORF">AKJ42_03545</name>
</gene>
<protein>
    <submittedName>
        <fullName evidence="1">Uncharacterized protein</fullName>
    </submittedName>
</protein>
<keyword evidence="2" id="KW-1185">Reference proteome</keyword>
<evidence type="ECO:0000313" key="1">
    <source>
        <dbReference type="EMBL" id="KXA99222.1"/>
    </source>
</evidence>
<reference evidence="1 2" key="1">
    <citation type="journal article" date="2016" name="Sci. Rep.">
        <title>Metabolic traits of an uncultured archaeal lineage -MSBL1- from brine pools of the Red Sea.</title>
        <authorList>
            <person name="Mwirichia R."/>
            <person name="Alam I."/>
            <person name="Rashid M."/>
            <person name="Vinu M."/>
            <person name="Ba-Alawi W."/>
            <person name="Anthony Kamau A."/>
            <person name="Kamanda Ngugi D."/>
            <person name="Goker M."/>
            <person name="Klenk H.P."/>
            <person name="Bajic V."/>
            <person name="Stingl U."/>
        </authorList>
    </citation>
    <scope>NUCLEOTIDE SEQUENCE [LARGE SCALE GENOMIC DNA]</scope>
    <source>
        <strain evidence="1">SCGC-AAA261C02</strain>
    </source>
</reference>
<comment type="caution">
    <text evidence="1">The sequence shown here is derived from an EMBL/GenBank/DDBJ whole genome shotgun (WGS) entry which is preliminary data.</text>
</comment>
<dbReference type="AlphaFoldDB" id="A0A133UYD7"/>